<comment type="caution">
    <text evidence="3">The sequence shown here is derived from an EMBL/GenBank/DDBJ whole genome shotgun (WGS) entry which is preliminary data.</text>
</comment>
<dbReference type="InterPro" id="IPR035994">
    <property type="entry name" value="Nucleoside_phosphorylase_sf"/>
</dbReference>
<dbReference type="EMBL" id="JAXOVC010000010">
    <property type="protein sequence ID" value="KAK4496534.1"/>
    <property type="molecule type" value="Genomic_DNA"/>
</dbReference>
<dbReference type="Gene3D" id="3.40.50.1580">
    <property type="entry name" value="Nucleoside phosphorylase domain"/>
    <property type="match status" value="1"/>
</dbReference>
<proteinExistence type="predicted"/>
<gene>
    <name evidence="3" type="ORF">PRZ48_012514</name>
</gene>
<protein>
    <recommendedName>
        <fullName evidence="2">Nephrocystin 3-like N-terminal domain-containing protein</fullName>
    </recommendedName>
</protein>
<keyword evidence="1" id="KW-0677">Repeat</keyword>
<dbReference type="InterPro" id="IPR056884">
    <property type="entry name" value="NPHP3-like_N"/>
</dbReference>
<dbReference type="Proteomes" id="UP001305779">
    <property type="component" value="Unassembled WGS sequence"/>
</dbReference>
<sequence length="697" mass="77824">MPTPNTEAFLVGWIAALRHELAAARSVLDEEFSEAPSDFTPPISDTNTYTWGRVGKHNVVVTSLPEGVYGLSSAAEVASRLSSSLPKLRIGLMVGIGAGITAGGEDIRLGDVVVSKPTGTTGGVVQYDSLKAKTENGKRRDERIGHLARPPAVLLTALTKWGSTFEMDESMVPDIMSAVFEKRPRMRKTFGYPGRVRDPLRSGAGVEDDTRRESPEIHLGVIASSHKLVKTAEERDRIVQWLNEEHIHPLCFEMEAAGLMNAFPCLVIRGICDYADENKNDEWQRYAALTAACSAKQLLHHVDATTMQRGMDLAQRLKSVEDSVKQIQHDAAIISKHAVTEEFDAFLNWISPEDYSGCLHDEKRRHQKGTAQWVLDNPKYKSWVRDQEPSATRQLFCHGRQGTDSAVMYVFFNHKQHGVQNYEHVLATLLRQLLYARQASTDVVTGMHEKHTRNNTRPTLEELEEALQATLTSVKGAFVVLDALDECHTNVTRLLFERLVPILEACHVRLLATARQIPAIEAQFAEAQKIHIEASSEDLALYAGEEMKAKLPAHLAYNNRLTERIVQHVVQNCAGIRFLIAQLVMESLVLLDTVADIHRCLEDIPYGEDGLKYLHQKALERIQALPRPSHVNRALEALVWIVYSKRILNDVELEHALAFGPDDTILNRDGIAPADIIVDQCAGLIRMDRKYLGQGHP</sequence>
<evidence type="ECO:0000313" key="4">
    <source>
        <dbReference type="Proteomes" id="UP001305779"/>
    </source>
</evidence>
<organism evidence="3 4">
    <name type="scientific">Zasmidium cellare</name>
    <name type="common">Wine cellar mold</name>
    <name type="synonym">Racodium cellare</name>
    <dbReference type="NCBI Taxonomy" id="395010"/>
    <lineage>
        <taxon>Eukaryota</taxon>
        <taxon>Fungi</taxon>
        <taxon>Dikarya</taxon>
        <taxon>Ascomycota</taxon>
        <taxon>Pezizomycotina</taxon>
        <taxon>Dothideomycetes</taxon>
        <taxon>Dothideomycetidae</taxon>
        <taxon>Mycosphaerellales</taxon>
        <taxon>Mycosphaerellaceae</taxon>
        <taxon>Zasmidium</taxon>
    </lineage>
</organism>
<reference evidence="3 4" key="1">
    <citation type="journal article" date="2023" name="G3 (Bethesda)">
        <title>A chromosome-level genome assembly of Zasmidium syzygii isolated from banana leaves.</title>
        <authorList>
            <person name="van Westerhoven A.C."/>
            <person name="Mehrabi R."/>
            <person name="Talebi R."/>
            <person name="Steentjes M.B.F."/>
            <person name="Corcolon B."/>
            <person name="Chong P.A."/>
            <person name="Kema G.H.J."/>
            <person name="Seidl M.F."/>
        </authorList>
    </citation>
    <scope>NUCLEOTIDE SEQUENCE [LARGE SCALE GENOMIC DNA]</scope>
    <source>
        <strain evidence="3 4">P124</strain>
    </source>
</reference>
<evidence type="ECO:0000313" key="3">
    <source>
        <dbReference type="EMBL" id="KAK4496534.1"/>
    </source>
</evidence>
<dbReference type="PANTHER" id="PTHR46082">
    <property type="entry name" value="ATP/GTP-BINDING PROTEIN-RELATED"/>
    <property type="match status" value="1"/>
</dbReference>
<accession>A0ABR0E530</accession>
<dbReference type="SUPFAM" id="SSF53167">
    <property type="entry name" value="Purine and uridine phosphorylases"/>
    <property type="match status" value="1"/>
</dbReference>
<name>A0ABR0E530_ZASCE</name>
<keyword evidence="4" id="KW-1185">Reference proteome</keyword>
<dbReference type="InterPro" id="IPR053137">
    <property type="entry name" value="NLR-like"/>
</dbReference>
<evidence type="ECO:0000256" key="1">
    <source>
        <dbReference type="ARBA" id="ARBA00022737"/>
    </source>
</evidence>
<feature type="domain" description="Nephrocystin 3-like N-terminal" evidence="2">
    <location>
        <begin position="369"/>
        <end position="515"/>
    </location>
</feature>
<dbReference type="PANTHER" id="PTHR46082:SF11">
    <property type="entry name" value="AAA+ ATPASE DOMAIN-CONTAINING PROTEIN-RELATED"/>
    <property type="match status" value="1"/>
</dbReference>
<evidence type="ECO:0000259" key="2">
    <source>
        <dbReference type="Pfam" id="PF24883"/>
    </source>
</evidence>
<dbReference type="Pfam" id="PF24883">
    <property type="entry name" value="NPHP3_N"/>
    <property type="match status" value="1"/>
</dbReference>